<feature type="signal peptide" evidence="1">
    <location>
        <begin position="1"/>
        <end position="15"/>
    </location>
</feature>
<dbReference type="Gramene" id="EFJ23846">
    <property type="protein sequence ID" value="EFJ23846"/>
    <property type="gene ID" value="SELMODRAFT_415364"/>
</dbReference>
<evidence type="ECO:0000313" key="2">
    <source>
        <dbReference type="EMBL" id="EFJ23846.1"/>
    </source>
</evidence>
<dbReference type="EMBL" id="GL377591">
    <property type="protein sequence ID" value="EFJ23846.1"/>
    <property type="molecule type" value="Genomic_DNA"/>
</dbReference>
<organism evidence="3">
    <name type="scientific">Selaginella moellendorffii</name>
    <name type="common">Spikemoss</name>
    <dbReference type="NCBI Taxonomy" id="88036"/>
    <lineage>
        <taxon>Eukaryota</taxon>
        <taxon>Viridiplantae</taxon>
        <taxon>Streptophyta</taxon>
        <taxon>Embryophyta</taxon>
        <taxon>Tracheophyta</taxon>
        <taxon>Lycopodiopsida</taxon>
        <taxon>Selaginellales</taxon>
        <taxon>Selaginellaceae</taxon>
        <taxon>Selaginella</taxon>
    </lineage>
</organism>
<evidence type="ECO:0000313" key="3">
    <source>
        <dbReference type="Proteomes" id="UP000001514"/>
    </source>
</evidence>
<dbReference type="KEGG" id="smo:SELMODRAFT_415364"/>
<accession>D8RVW2</accession>
<keyword evidence="3" id="KW-1185">Reference proteome</keyword>
<dbReference type="Proteomes" id="UP000001514">
    <property type="component" value="Unassembled WGS sequence"/>
</dbReference>
<feature type="chain" id="PRO_5012226478" evidence="1">
    <location>
        <begin position="16"/>
        <end position="193"/>
    </location>
</feature>
<name>D8RVW2_SELML</name>
<sequence length="193" mass="20567">MGVLLLLLLLNAASAVFAGAGVPAPAASFCVVLCDGPSSSNKVFSEDATVTEYCKHCNGPPTISISKICNLFCDSNCKLSNSLLCILCNLLTGGTAADEAETTASVARVRFSSRTYSYTSRECSLYCHPGSITYNAVACKSCRKPGIPSESEIEASFTNLENGAQKRAIFVQFCDTFCSSPHKYYCKVCRESA</sequence>
<evidence type="ECO:0000256" key="1">
    <source>
        <dbReference type="SAM" id="SignalP"/>
    </source>
</evidence>
<gene>
    <name evidence="2" type="ORF">SELMODRAFT_415364</name>
</gene>
<dbReference type="HOGENOM" id="CLU_1410964_0_0_1"/>
<protein>
    <submittedName>
        <fullName evidence="2">Uncharacterized protein</fullName>
    </submittedName>
</protein>
<dbReference type="AlphaFoldDB" id="D8RVW2"/>
<proteinExistence type="predicted"/>
<keyword evidence="1" id="KW-0732">Signal</keyword>
<dbReference type="InParanoid" id="D8RVW2"/>
<reference evidence="2 3" key="1">
    <citation type="journal article" date="2011" name="Science">
        <title>The Selaginella genome identifies genetic changes associated with the evolution of vascular plants.</title>
        <authorList>
            <person name="Banks J.A."/>
            <person name="Nishiyama T."/>
            <person name="Hasebe M."/>
            <person name="Bowman J.L."/>
            <person name="Gribskov M."/>
            <person name="dePamphilis C."/>
            <person name="Albert V.A."/>
            <person name="Aono N."/>
            <person name="Aoyama T."/>
            <person name="Ambrose B.A."/>
            <person name="Ashton N.W."/>
            <person name="Axtell M.J."/>
            <person name="Barker E."/>
            <person name="Barker M.S."/>
            <person name="Bennetzen J.L."/>
            <person name="Bonawitz N.D."/>
            <person name="Chapple C."/>
            <person name="Cheng C."/>
            <person name="Correa L.G."/>
            <person name="Dacre M."/>
            <person name="DeBarry J."/>
            <person name="Dreyer I."/>
            <person name="Elias M."/>
            <person name="Engstrom E.M."/>
            <person name="Estelle M."/>
            <person name="Feng L."/>
            <person name="Finet C."/>
            <person name="Floyd S.K."/>
            <person name="Frommer W.B."/>
            <person name="Fujita T."/>
            <person name="Gramzow L."/>
            <person name="Gutensohn M."/>
            <person name="Harholt J."/>
            <person name="Hattori M."/>
            <person name="Heyl A."/>
            <person name="Hirai T."/>
            <person name="Hiwatashi Y."/>
            <person name="Ishikawa M."/>
            <person name="Iwata M."/>
            <person name="Karol K.G."/>
            <person name="Koehler B."/>
            <person name="Kolukisaoglu U."/>
            <person name="Kubo M."/>
            <person name="Kurata T."/>
            <person name="Lalonde S."/>
            <person name="Li K."/>
            <person name="Li Y."/>
            <person name="Litt A."/>
            <person name="Lyons E."/>
            <person name="Manning G."/>
            <person name="Maruyama T."/>
            <person name="Michael T.P."/>
            <person name="Mikami K."/>
            <person name="Miyazaki S."/>
            <person name="Morinaga S."/>
            <person name="Murata T."/>
            <person name="Mueller-Roeber B."/>
            <person name="Nelson D.R."/>
            <person name="Obara M."/>
            <person name="Oguri Y."/>
            <person name="Olmstead R.G."/>
            <person name="Onodera N."/>
            <person name="Petersen B.L."/>
            <person name="Pils B."/>
            <person name="Prigge M."/>
            <person name="Rensing S.A."/>
            <person name="Riano-Pachon D.M."/>
            <person name="Roberts A.W."/>
            <person name="Sato Y."/>
            <person name="Scheller H.V."/>
            <person name="Schulz B."/>
            <person name="Schulz C."/>
            <person name="Shakirov E.V."/>
            <person name="Shibagaki N."/>
            <person name="Shinohara N."/>
            <person name="Shippen D.E."/>
            <person name="Soerensen I."/>
            <person name="Sotooka R."/>
            <person name="Sugimoto N."/>
            <person name="Sugita M."/>
            <person name="Sumikawa N."/>
            <person name="Tanurdzic M."/>
            <person name="Theissen G."/>
            <person name="Ulvskov P."/>
            <person name="Wakazuki S."/>
            <person name="Weng J.K."/>
            <person name="Willats W.W."/>
            <person name="Wipf D."/>
            <person name="Wolf P.G."/>
            <person name="Yang L."/>
            <person name="Zimmer A.D."/>
            <person name="Zhu Q."/>
            <person name="Mitros T."/>
            <person name="Hellsten U."/>
            <person name="Loque D."/>
            <person name="Otillar R."/>
            <person name="Salamov A."/>
            <person name="Schmutz J."/>
            <person name="Shapiro H."/>
            <person name="Lindquist E."/>
            <person name="Lucas S."/>
            <person name="Rokhsar D."/>
            <person name="Grigoriev I.V."/>
        </authorList>
    </citation>
    <scope>NUCLEOTIDE SEQUENCE [LARGE SCALE GENOMIC DNA]</scope>
</reference>